<evidence type="ECO:0000256" key="2">
    <source>
        <dbReference type="ARBA" id="ARBA00022485"/>
    </source>
</evidence>
<evidence type="ECO:0000256" key="5">
    <source>
        <dbReference type="ARBA" id="ARBA00023004"/>
    </source>
</evidence>
<evidence type="ECO:0000256" key="3">
    <source>
        <dbReference type="ARBA" id="ARBA00022723"/>
    </source>
</evidence>
<feature type="domain" description="IspG C-terminal" evidence="16">
    <location>
        <begin position="632"/>
        <end position="720"/>
    </location>
</feature>
<organism evidence="17 18">
    <name type="scientific">Digitaria exilis</name>
    <dbReference type="NCBI Taxonomy" id="1010633"/>
    <lineage>
        <taxon>Eukaryota</taxon>
        <taxon>Viridiplantae</taxon>
        <taxon>Streptophyta</taxon>
        <taxon>Embryophyta</taxon>
        <taxon>Tracheophyta</taxon>
        <taxon>Spermatophyta</taxon>
        <taxon>Magnoliopsida</taxon>
        <taxon>Liliopsida</taxon>
        <taxon>Poales</taxon>
        <taxon>Poaceae</taxon>
        <taxon>PACMAD clade</taxon>
        <taxon>Panicoideae</taxon>
        <taxon>Panicodae</taxon>
        <taxon>Paniceae</taxon>
        <taxon>Anthephorinae</taxon>
        <taxon>Digitaria</taxon>
    </lineage>
</organism>
<dbReference type="Proteomes" id="UP000636709">
    <property type="component" value="Unassembled WGS sequence"/>
</dbReference>
<name>A0A835BR58_9POAL</name>
<dbReference type="InterPro" id="IPR058578">
    <property type="entry name" value="IspG_TIM"/>
</dbReference>
<dbReference type="OrthoDB" id="429167at2759"/>
<dbReference type="AlphaFoldDB" id="A0A835BR58"/>
<protein>
    <recommendedName>
        <fullName evidence="12">4-hydroxy-3-methylbut-2-en-1-yl diphosphate synthase (ferredoxin), chloroplastic</fullName>
        <ecNumber evidence="11">1.17.7.1</ecNumber>
    </recommendedName>
    <alternativeName>
        <fullName evidence="13">1-hydroxy-2-methyl-2-(E)-butenyl 4-diphosphate synthase</fullName>
    </alternativeName>
</protein>
<feature type="region of interest" description="Disordered" evidence="14">
    <location>
        <begin position="24"/>
        <end position="58"/>
    </location>
</feature>
<gene>
    <name evidence="17" type="ORF">HU200_031095</name>
</gene>
<dbReference type="InterPro" id="IPR045854">
    <property type="entry name" value="NO2/SO3_Rdtase_4Fe4S_sf"/>
</dbReference>
<comment type="pathway">
    <text evidence="9">Isoprenoid biosynthesis; isopentenyl diphosphate biosynthesis via DXP pathway; isopentenyl diphosphate from 1-deoxy-D-xylulose 5-phosphate: step 5/6.</text>
</comment>
<dbReference type="SUPFAM" id="SSF56014">
    <property type="entry name" value="Nitrite and sulphite reductase 4Fe-4S domain-like"/>
    <property type="match status" value="1"/>
</dbReference>
<keyword evidence="2" id="KW-0004">4Fe-4S</keyword>
<keyword evidence="6" id="KW-0411">Iron-sulfur</keyword>
<feature type="domain" description="IspG TIM-barrel" evidence="15">
    <location>
        <begin position="78"/>
        <end position="347"/>
    </location>
</feature>
<dbReference type="Gene3D" id="3.30.413.10">
    <property type="entry name" value="Sulfite Reductase Hemoprotein, domain 1"/>
    <property type="match status" value="1"/>
</dbReference>
<evidence type="ECO:0000256" key="1">
    <source>
        <dbReference type="ARBA" id="ARBA00001966"/>
    </source>
</evidence>
<dbReference type="FunFam" id="3.20.20.20:FF:000005">
    <property type="entry name" value="4-hydroxy-3-methylbut-2-en-1-yl diphosphate synthase (flavodoxin)"/>
    <property type="match status" value="1"/>
</dbReference>
<proteinExistence type="inferred from homology"/>
<dbReference type="InterPro" id="IPR058579">
    <property type="entry name" value="IspG_C"/>
</dbReference>
<dbReference type="Pfam" id="PF26540">
    <property type="entry name" value="GcpE_C"/>
    <property type="match status" value="1"/>
</dbReference>
<dbReference type="GO" id="GO:0019288">
    <property type="term" value="P:isopentenyl diphosphate biosynthetic process, methylerythritol 4-phosphate pathway"/>
    <property type="evidence" value="ECO:0007669"/>
    <property type="project" value="TreeGrafter"/>
</dbReference>
<keyword evidence="4" id="KW-0560">Oxidoreductase</keyword>
<dbReference type="GO" id="GO:0051539">
    <property type="term" value="F:4 iron, 4 sulfur cluster binding"/>
    <property type="evidence" value="ECO:0007669"/>
    <property type="project" value="UniProtKB-KW"/>
</dbReference>
<dbReference type="GO" id="GO:0016114">
    <property type="term" value="P:terpenoid biosynthetic process"/>
    <property type="evidence" value="ECO:0007669"/>
    <property type="project" value="InterPro"/>
</dbReference>
<evidence type="ECO:0000256" key="10">
    <source>
        <dbReference type="ARBA" id="ARBA00061554"/>
    </source>
</evidence>
<dbReference type="EC" id="1.17.7.1" evidence="11"/>
<comment type="caution">
    <text evidence="17">The sequence shown here is derived from an EMBL/GenBank/DDBJ whole genome shotgun (WGS) entry which is preliminary data.</text>
</comment>
<dbReference type="InterPro" id="IPR017178">
    <property type="entry name" value="IspG_atypical"/>
</dbReference>
<accession>A0A835BR58</accession>
<keyword evidence="3" id="KW-0479">Metal-binding</keyword>
<dbReference type="GO" id="GO:0009507">
    <property type="term" value="C:chloroplast"/>
    <property type="evidence" value="ECO:0007669"/>
    <property type="project" value="TreeGrafter"/>
</dbReference>
<dbReference type="EMBL" id="JACEFO010001770">
    <property type="protein sequence ID" value="KAF8704857.1"/>
    <property type="molecule type" value="Genomic_DNA"/>
</dbReference>
<comment type="catalytic activity">
    <reaction evidence="8">
        <text>(2E)-4-hydroxy-3-methylbut-2-enyl diphosphate + 2 oxidized [2Fe-2S]-[ferredoxin] + H2O = 2-C-methyl-D-erythritol 2,4-cyclic diphosphate + 2 reduced [2Fe-2S]-[ferredoxin] + H(+)</text>
        <dbReference type="Rhea" id="RHEA:26119"/>
        <dbReference type="Rhea" id="RHEA-COMP:10000"/>
        <dbReference type="Rhea" id="RHEA-COMP:10001"/>
        <dbReference type="ChEBI" id="CHEBI:15377"/>
        <dbReference type="ChEBI" id="CHEBI:15378"/>
        <dbReference type="ChEBI" id="CHEBI:33737"/>
        <dbReference type="ChEBI" id="CHEBI:33738"/>
        <dbReference type="ChEBI" id="CHEBI:58483"/>
        <dbReference type="ChEBI" id="CHEBI:128753"/>
        <dbReference type="EC" id="1.17.7.1"/>
    </reaction>
</comment>
<dbReference type="NCBIfam" id="TIGR00612">
    <property type="entry name" value="ispG_gcpE"/>
    <property type="match status" value="1"/>
</dbReference>
<comment type="similarity">
    <text evidence="10">Belongs to the IspG family.</text>
</comment>
<dbReference type="PANTHER" id="PTHR30454">
    <property type="entry name" value="4-HYDROXY-3-METHYLBUT-2-EN-1-YL DIPHOSPHATE SYNTHASE"/>
    <property type="match status" value="1"/>
</dbReference>
<keyword evidence="7" id="KW-0414">Isoprene biosynthesis</keyword>
<reference evidence="17" key="1">
    <citation type="submission" date="2020-07" db="EMBL/GenBank/DDBJ databases">
        <title>Genome sequence and genetic diversity analysis of an under-domesticated orphan crop, white fonio (Digitaria exilis).</title>
        <authorList>
            <person name="Bennetzen J.L."/>
            <person name="Chen S."/>
            <person name="Ma X."/>
            <person name="Wang X."/>
            <person name="Yssel A.E.J."/>
            <person name="Chaluvadi S.R."/>
            <person name="Johnson M."/>
            <person name="Gangashetty P."/>
            <person name="Hamidou F."/>
            <person name="Sanogo M.D."/>
            <person name="Zwaenepoel A."/>
            <person name="Wallace J."/>
            <person name="Van De Peer Y."/>
            <person name="Van Deynze A."/>
        </authorList>
    </citation>
    <scope>NUCLEOTIDE SEQUENCE</scope>
    <source>
        <tissue evidence="17">Leaves</tissue>
    </source>
</reference>
<keyword evidence="18" id="KW-1185">Reference proteome</keyword>
<evidence type="ECO:0000256" key="7">
    <source>
        <dbReference type="ARBA" id="ARBA00023229"/>
    </source>
</evidence>
<dbReference type="InterPro" id="IPR004588">
    <property type="entry name" value="IspG_bac-typ"/>
</dbReference>
<dbReference type="GO" id="GO:0046429">
    <property type="term" value="F:4-hydroxy-3-methylbut-2-en-1-yl diphosphate synthase activity (ferredoxin)"/>
    <property type="evidence" value="ECO:0007669"/>
    <property type="project" value="UniProtKB-EC"/>
</dbReference>
<dbReference type="Gene3D" id="3.20.20.20">
    <property type="entry name" value="Dihydropteroate synthase-like"/>
    <property type="match status" value="1"/>
</dbReference>
<evidence type="ECO:0000256" key="11">
    <source>
        <dbReference type="ARBA" id="ARBA00067018"/>
    </source>
</evidence>
<dbReference type="GO" id="GO:0005506">
    <property type="term" value="F:iron ion binding"/>
    <property type="evidence" value="ECO:0007669"/>
    <property type="project" value="InterPro"/>
</dbReference>
<evidence type="ECO:0000256" key="9">
    <source>
        <dbReference type="ARBA" id="ARBA00060620"/>
    </source>
</evidence>
<dbReference type="HAMAP" id="MF_00159">
    <property type="entry name" value="IspG"/>
    <property type="match status" value="1"/>
</dbReference>
<dbReference type="Pfam" id="PF04551">
    <property type="entry name" value="GcpE"/>
    <property type="match status" value="1"/>
</dbReference>
<evidence type="ECO:0000313" key="18">
    <source>
        <dbReference type="Proteomes" id="UP000636709"/>
    </source>
</evidence>
<evidence type="ECO:0000256" key="8">
    <source>
        <dbReference type="ARBA" id="ARBA00051119"/>
    </source>
</evidence>
<evidence type="ECO:0000313" key="17">
    <source>
        <dbReference type="EMBL" id="KAF8704857.1"/>
    </source>
</evidence>
<evidence type="ECO:0000259" key="16">
    <source>
        <dbReference type="Pfam" id="PF26540"/>
    </source>
</evidence>
<dbReference type="PIRSF" id="PIRSF037336">
    <property type="entry name" value="IspG_like"/>
    <property type="match status" value="1"/>
</dbReference>
<evidence type="ECO:0000256" key="12">
    <source>
        <dbReference type="ARBA" id="ARBA00072132"/>
    </source>
</evidence>
<evidence type="ECO:0000256" key="6">
    <source>
        <dbReference type="ARBA" id="ARBA00023014"/>
    </source>
</evidence>
<evidence type="ECO:0000259" key="15">
    <source>
        <dbReference type="Pfam" id="PF04551"/>
    </source>
</evidence>
<evidence type="ECO:0000256" key="4">
    <source>
        <dbReference type="ARBA" id="ARBA00023002"/>
    </source>
</evidence>
<evidence type="ECO:0000256" key="14">
    <source>
        <dbReference type="SAM" id="MobiDB-lite"/>
    </source>
</evidence>
<evidence type="ECO:0000256" key="13">
    <source>
        <dbReference type="ARBA" id="ARBA00083306"/>
    </source>
</evidence>
<dbReference type="PANTHER" id="PTHR30454:SF0">
    <property type="entry name" value="4-HYDROXY-3-METHYLBUT-2-EN-1-YL DIPHOSPHATE SYNTHASE (FERREDOXIN), CHLOROPLASTIC"/>
    <property type="match status" value="1"/>
</dbReference>
<keyword evidence="5" id="KW-0408">Iron</keyword>
<dbReference type="InterPro" id="IPR011005">
    <property type="entry name" value="Dihydropteroate_synth-like_sf"/>
</dbReference>
<comment type="cofactor">
    <cofactor evidence="1">
        <name>[4Fe-4S] cluster</name>
        <dbReference type="ChEBI" id="CHEBI:49883"/>
    </cofactor>
</comment>
<sequence length="732" mass="81132">MRDGGIRFTRSVDFAKVLSIPGDGTMRTGSSRGRVLVSKSSSTGSDTMELEPSSEGSPLLVPKQKYCESIHQTRRRKTRTVMVGNVPLGSDHPIRIQTMTTSDTKDVAKTVEEVMRIADKGADIVRITVQGRKEADACFEIKNTLVQKNYNIPLVADIHFAPTVALRVAECFDKIRVNPGNFADRRAQFEQLEYTDDDYQKELEHIEKVFSPLVEKCKQYGRAMRIGTNHGSLSDRIMSYYGDSPRGMVESALEFARICRKLDFHNFVFSMKASNPVVMVQAYRLLVAEMYNLGWDYPLHLGVTEAGEGEDGRMKSAIGIGTLLMDGLGDTIRVSLTEPPEEEIDPCQRLANLGTQAANLQIGVAPFEEKHRHYFDFQRRSGQLPLQKEGEEVDYRNVLHRDGSVLMSVSLDQLKAPELFYRSLAAKLLVGMPFKDLATVDSILLRELPPVEDAEARLALKRLVDISMGVLAPLSEQLTKPLPHAIALVNLDELSSGAHKLLPEGTRLAVTLHGDESYEQLDILKGVNDITMLLHNIPYREEKTGRVHASRRLFEYLETNGLNFPVIHHIEFPKTIDRDDLVIGAGANVGALLVDGLGDGVLLEAADQEFEFLRDTSFNLLQGCRMRNTKTEYVSCPSCGRTLFDLQEISAQIREKTSHLPGVSIAIMGCIVNGPGEMADADFGYVGGAPGKIDLYVGKTVVQRGIAMEGATDALIQLIKDNGRWVDPPAEE</sequence>
<dbReference type="FunFam" id="3.30.413.10:FF:000006">
    <property type="entry name" value="4-hydroxy-3-methylbut-2-en-1-yl diphosphate synthase (flavodoxin)"/>
    <property type="match status" value="1"/>
</dbReference>